<dbReference type="AlphaFoldDB" id="A0A0F9D7Q1"/>
<dbReference type="EMBL" id="LAZR01032861">
    <property type="protein sequence ID" value="KKL49716.1"/>
    <property type="molecule type" value="Genomic_DNA"/>
</dbReference>
<comment type="caution">
    <text evidence="1">The sequence shown here is derived from an EMBL/GenBank/DDBJ whole genome shotgun (WGS) entry which is preliminary data.</text>
</comment>
<name>A0A0F9D7Q1_9ZZZZ</name>
<accession>A0A0F9D7Q1</accession>
<proteinExistence type="predicted"/>
<gene>
    <name evidence="1" type="ORF">LCGC14_2312740</name>
</gene>
<reference evidence="1" key="1">
    <citation type="journal article" date="2015" name="Nature">
        <title>Complex archaea that bridge the gap between prokaryotes and eukaryotes.</title>
        <authorList>
            <person name="Spang A."/>
            <person name="Saw J.H."/>
            <person name="Jorgensen S.L."/>
            <person name="Zaremba-Niedzwiedzka K."/>
            <person name="Martijn J."/>
            <person name="Lind A.E."/>
            <person name="van Eijk R."/>
            <person name="Schleper C."/>
            <person name="Guy L."/>
            <person name="Ettema T.J."/>
        </authorList>
    </citation>
    <scope>NUCLEOTIDE SEQUENCE</scope>
</reference>
<organism evidence="1">
    <name type="scientific">marine sediment metagenome</name>
    <dbReference type="NCBI Taxonomy" id="412755"/>
    <lineage>
        <taxon>unclassified sequences</taxon>
        <taxon>metagenomes</taxon>
        <taxon>ecological metagenomes</taxon>
    </lineage>
</organism>
<feature type="non-terminal residue" evidence="1">
    <location>
        <position position="215"/>
    </location>
</feature>
<sequence>MPSNQSIIEQAIDTTIQDRVRKPVTASGVSVVHWLARAGLYIAPWWSPARDKDLRRFWKKSDHLAGAIYSYQAKMTAIPSQVIPRDPSIREHVKEAQVETERIQATAQFGEGWESYFSKWVEDFLCQDAGAYTELIGAGPVDGPLIGRPISFAHLDSNRCQRTGNAEFPVLYTDDEGKQWKVHFVGSLIGLIALVRALVAQLLDFLGQPVAVIGD</sequence>
<evidence type="ECO:0000313" key="1">
    <source>
        <dbReference type="EMBL" id="KKL49716.1"/>
    </source>
</evidence>
<protein>
    <submittedName>
        <fullName evidence="1">Uncharacterized protein</fullName>
    </submittedName>
</protein>